<dbReference type="Gramene" id="PRQ55902">
    <property type="protein sequence ID" value="PRQ55902"/>
    <property type="gene ID" value="RchiOBHm_Chr1g0329751"/>
</dbReference>
<dbReference type="EMBL" id="PDCK01000039">
    <property type="protein sequence ID" value="PRQ55902.1"/>
    <property type="molecule type" value="Genomic_DNA"/>
</dbReference>
<evidence type="ECO:0000313" key="1">
    <source>
        <dbReference type="EMBL" id="PRQ55902.1"/>
    </source>
</evidence>
<sequence>MVMTHEQGMAHLKEEVRVSSATVATCTRKNCVFFSPSSTCVHLTEPLYVVQVRVRAEEV</sequence>
<gene>
    <name evidence="1" type="ORF">RchiOBHm_Chr1g0329751</name>
</gene>
<name>A0A2P6SB45_ROSCH</name>
<comment type="caution">
    <text evidence="1">The sequence shown here is derived from an EMBL/GenBank/DDBJ whole genome shotgun (WGS) entry which is preliminary data.</text>
</comment>
<evidence type="ECO:0000313" key="2">
    <source>
        <dbReference type="Proteomes" id="UP000238479"/>
    </source>
</evidence>
<accession>A0A2P6SB45</accession>
<dbReference type="Proteomes" id="UP000238479">
    <property type="component" value="Chromosome 1"/>
</dbReference>
<keyword evidence="2" id="KW-1185">Reference proteome</keyword>
<dbReference type="AlphaFoldDB" id="A0A2P6SB45"/>
<organism evidence="1 2">
    <name type="scientific">Rosa chinensis</name>
    <name type="common">China rose</name>
    <dbReference type="NCBI Taxonomy" id="74649"/>
    <lineage>
        <taxon>Eukaryota</taxon>
        <taxon>Viridiplantae</taxon>
        <taxon>Streptophyta</taxon>
        <taxon>Embryophyta</taxon>
        <taxon>Tracheophyta</taxon>
        <taxon>Spermatophyta</taxon>
        <taxon>Magnoliopsida</taxon>
        <taxon>eudicotyledons</taxon>
        <taxon>Gunneridae</taxon>
        <taxon>Pentapetalae</taxon>
        <taxon>rosids</taxon>
        <taxon>fabids</taxon>
        <taxon>Rosales</taxon>
        <taxon>Rosaceae</taxon>
        <taxon>Rosoideae</taxon>
        <taxon>Rosoideae incertae sedis</taxon>
        <taxon>Rosa</taxon>
    </lineage>
</organism>
<protein>
    <submittedName>
        <fullName evidence="1">Uncharacterized protein</fullName>
    </submittedName>
</protein>
<proteinExistence type="predicted"/>
<reference evidence="1 2" key="1">
    <citation type="journal article" date="2018" name="Nat. Genet.">
        <title>The Rosa genome provides new insights in the design of modern roses.</title>
        <authorList>
            <person name="Bendahmane M."/>
        </authorList>
    </citation>
    <scope>NUCLEOTIDE SEQUENCE [LARGE SCALE GENOMIC DNA]</scope>
    <source>
        <strain evidence="2">cv. Old Blush</strain>
    </source>
</reference>